<dbReference type="Proteomes" id="UP001153737">
    <property type="component" value="Chromosome 4"/>
</dbReference>
<dbReference type="GO" id="GO:0009887">
    <property type="term" value="P:animal organ morphogenesis"/>
    <property type="evidence" value="ECO:0007669"/>
    <property type="project" value="UniProtKB-ARBA"/>
</dbReference>
<sequence>MKRVRLVTLIIMISADDISPGISYEILSLLLILCKHLFQKLSSKLLKMDSSKSDVNDCQQIAIQTSNHNVTVIPVEFNRNRVYNDSSGDYLVEPYSKTHDDYSQTEEMPGQGSLYSVSQRLAPLNQNQMVSDGGYGDQLKYSAKQNDWDKDKTAASEEINRECLNEQQNDNSNASAPLVNKSTSTSSTCFDQPQTTPICLYLHTRTAVMLDVEDAPTATCDRVCQAVAGCEELGLNKQVALQVFALWMVSPLLELQLKPSHKPYRIRQMWRSLIEKYSHASYNRQRRDEPKLILQRNVFFPQHLEEKIKDHKTLELLYEEARHNILEGRYPCEVIHYVMLGGIQARIELGPYDAHAHTIHYFREEQAKYLPAHVRKSATWTWLPISSKHSAEVKLLEQFRRIPSAATNRKLMKKYLEFCWSLPFYGAAFFEGQVEQPVRGLTSLMTHQDIPVLVAINSKCLYIIDDLQCVILLGLRLEEFSWEFARPSREEDPNCLPCLFLQFMVVENGARVSKILQVFSRQASLMDTLITIFVGQLKSTATDETDKPIEIHVNNENGSHSSLILGTTPPTTLPSLGNKLNRLTLATFDENGHCIGQMGSWSLSY</sequence>
<dbReference type="GO" id="GO:0005886">
    <property type="term" value="C:plasma membrane"/>
    <property type="evidence" value="ECO:0007669"/>
    <property type="project" value="TreeGrafter"/>
</dbReference>
<feature type="domain" description="FERM" evidence="3">
    <location>
        <begin position="196"/>
        <end position="544"/>
    </location>
</feature>
<dbReference type="AlphaFoldDB" id="A0A9P0DPW4"/>
<dbReference type="Pfam" id="PF24522">
    <property type="entry name" value="KRIT1_FRMD8_FERM_C"/>
    <property type="match status" value="1"/>
</dbReference>
<dbReference type="PANTHER" id="PTHR13283:SF10">
    <property type="entry name" value="FERM DOMAIN-CONTAINING PROTEIN 8"/>
    <property type="match status" value="1"/>
</dbReference>
<protein>
    <recommendedName>
        <fullName evidence="1">FERM domain-containing protein 8</fullName>
    </recommendedName>
</protein>
<dbReference type="CDD" id="cd14473">
    <property type="entry name" value="FERM_B-lobe"/>
    <property type="match status" value="1"/>
</dbReference>
<dbReference type="Gene3D" id="2.30.29.30">
    <property type="entry name" value="Pleckstrin-homology domain (PH domain)/Phosphotyrosine-binding domain (PTB)"/>
    <property type="match status" value="1"/>
</dbReference>
<dbReference type="FunFam" id="1.20.80.10:FF:000029">
    <property type="entry name" value="Uncharacterized protein, isoform A"/>
    <property type="match status" value="1"/>
</dbReference>
<dbReference type="InterPro" id="IPR000299">
    <property type="entry name" value="FERM_domain"/>
</dbReference>
<dbReference type="InterPro" id="IPR014352">
    <property type="entry name" value="FERM/acyl-CoA-bd_prot_sf"/>
</dbReference>
<evidence type="ECO:0000313" key="5">
    <source>
        <dbReference type="Proteomes" id="UP001153737"/>
    </source>
</evidence>
<accession>A0A9P0DPW4</accession>
<dbReference type="InterPro" id="IPR019748">
    <property type="entry name" value="FERM_central"/>
</dbReference>
<dbReference type="InterPro" id="IPR011993">
    <property type="entry name" value="PH-like_dom_sf"/>
</dbReference>
<dbReference type="Pfam" id="PF00373">
    <property type="entry name" value="FERM_M"/>
    <property type="match status" value="1"/>
</dbReference>
<dbReference type="SUPFAM" id="SSF47031">
    <property type="entry name" value="Second domain of FERM"/>
    <property type="match status" value="1"/>
</dbReference>
<evidence type="ECO:0000256" key="1">
    <source>
        <dbReference type="ARBA" id="ARBA00039547"/>
    </source>
</evidence>
<feature type="region of interest" description="Disordered" evidence="2">
    <location>
        <begin position="166"/>
        <end position="190"/>
    </location>
</feature>
<dbReference type="InterPro" id="IPR057096">
    <property type="entry name" value="KRIT1_FRMD8_FERM_C"/>
</dbReference>
<gene>
    <name evidence="4" type="ORF">PHAECO_LOCUS8000</name>
</gene>
<dbReference type="InterPro" id="IPR051594">
    <property type="entry name" value="KRIT1/FRMD8"/>
</dbReference>
<keyword evidence="5" id="KW-1185">Reference proteome</keyword>
<dbReference type="PANTHER" id="PTHR13283">
    <property type="entry name" value="KREV INTERACTION TRAPPED 1-RELATED"/>
    <property type="match status" value="1"/>
</dbReference>
<dbReference type="InterPro" id="IPR019749">
    <property type="entry name" value="Band_41_domain"/>
</dbReference>
<evidence type="ECO:0000313" key="4">
    <source>
        <dbReference type="EMBL" id="CAH1163552.1"/>
    </source>
</evidence>
<evidence type="ECO:0000256" key="2">
    <source>
        <dbReference type="SAM" id="MobiDB-lite"/>
    </source>
</evidence>
<dbReference type="Gene3D" id="3.10.20.90">
    <property type="entry name" value="Phosphatidylinositol 3-kinase Catalytic Subunit, Chain A, domain 1"/>
    <property type="match status" value="1"/>
</dbReference>
<reference evidence="4" key="1">
    <citation type="submission" date="2022-01" db="EMBL/GenBank/DDBJ databases">
        <authorList>
            <person name="King R."/>
        </authorList>
    </citation>
    <scope>NUCLEOTIDE SEQUENCE</scope>
</reference>
<name>A0A9P0DPW4_PHACE</name>
<reference evidence="4" key="2">
    <citation type="submission" date="2022-10" db="EMBL/GenBank/DDBJ databases">
        <authorList>
            <consortium name="ENA_rothamsted_submissions"/>
            <consortium name="culmorum"/>
            <person name="King R."/>
        </authorList>
    </citation>
    <scope>NUCLEOTIDE SEQUENCE</scope>
</reference>
<evidence type="ECO:0000259" key="3">
    <source>
        <dbReference type="PROSITE" id="PS50057"/>
    </source>
</evidence>
<dbReference type="GO" id="GO:0090090">
    <property type="term" value="P:negative regulation of canonical Wnt signaling pathway"/>
    <property type="evidence" value="ECO:0007669"/>
    <property type="project" value="TreeGrafter"/>
</dbReference>
<dbReference type="GO" id="GO:0030182">
    <property type="term" value="P:neuron differentiation"/>
    <property type="evidence" value="ECO:0007669"/>
    <property type="project" value="UniProtKB-ARBA"/>
</dbReference>
<dbReference type="InterPro" id="IPR035963">
    <property type="entry name" value="FERM_2"/>
</dbReference>
<organism evidence="4 5">
    <name type="scientific">Phaedon cochleariae</name>
    <name type="common">Mustard beetle</name>
    <dbReference type="NCBI Taxonomy" id="80249"/>
    <lineage>
        <taxon>Eukaryota</taxon>
        <taxon>Metazoa</taxon>
        <taxon>Ecdysozoa</taxon>
        <taxon>Arthropoda</taxon>
        <taxon>Hexapoda</taxon>
        <taxon>Insecta</taxon>
        <taxon>Pterygota</taxon>
        <taxon>Neoptera</taxon>
        <taxon>Endopterygota</taxon>
        <taxon>Coleoptera</taxon>
        <taxon>Polyphaga</taxon>
        <taxon>Cucujiformia</taxon>
        <taxon>Chrysomeloidea</taxon>
        <taxon>Chrysomelidae</taxon>
        <taxon>Chrysomelinae</taxon>
        <taxon>Chrysomelini</taxon>
        <taxon>Phaedon</taxon>
    </lineage>
</organism>
<dbReference type="Gene3D" id="1.20.80.10">
    <property type="match status" value="1"/>
</dbReference>
<dbReference type="EMBL" id="OU896710">
    <property type="protein sequence ID" value="CAH1163552.1"/>
    <property type="molecule type" value="Genomic_DNA"/>
</dbReference>
<proteinExistence type="predicted"/>
<dbReference type="PROSITE" id="PS50057">
    <property type="entry name" value="FERM_3"/>
    <property type="match status" value="1"/>
</dbReference>
<dbReference type="SMART" id="SM00295">
    <property type="entry name" value="B41"/>
    <property type="match status" value="1"/>
</dbReference>
<dbReference type="OrthoDB" id="159449at2759"/>